<sequence>MRTPSLTPLNRPLRGLVSTLLLVLSPVACREAAKPSAEYEQAHQRFSKLYAQQLDRAYLDPQMTEIEAQLEGVPSESLDAQSARELLQRIRDGRKRMESSQEDTEAAVASARQFDDFPSSPREDTPAPPPPAAPAPVDAGAPDAGPQQGPVEGSPASALGSGYQGCFRRGETINVTGRGMRESWELADRFSCRQAYPRFANQLVLVEDGRVLSVLAKSLTRLVPTGPDSGPAAPDAGQ</sequence>
<dbReference type="AlphaFoldDB" id="A0A1H7K2J2"/>
<dbReference type="EMBL" id="FOAP01000002">
    <property type="protein sequence ID" value="SEK80992.1"/>
    <property type="molecule type" value="Genomic_DNA"/>
</dbReference>
<evidence type="ECO:0000256" key="1">
    <source>
        <dbReference type="SAM" id="MobiDB-lite"/>
    </source>
</evidence>
<keyword evidence="3" id="KW-1185">Reference proteome</keyword>
<proteinExistence type="predicted"/>
<organism evidence="2 3">
    <name type="scientific">Stigmatella aurantiaca</name>
    <dbReference type="NCBI Taxonomy" id="41"/>
    <lineage>
        <taxon>Bacteria</taxon>
        <taxon>Pseudomonadati</taxon>
        <taxon>Myxococcota</taxon>
        <taxon>Myxococcia</taxon>
        <taxon>Myxococcales</taxon>
        <taxon>Cystobacterineae</taxon>
        <taxon>Archangiaceae</taxon>
        <taxon>Stigmatella</taxon>
    </lineage>
</organism>
<gene>
    <name evidence="2" type="ORF">SAMN05444354_102407</name>
</gene>
<dbReference type="Proteomes" id="UP000182719">
    <property type="component" value="Unassembled WGS sequence"/>
</dbReference>
<protein>
    <submittedName>
        <fullName evidence="2">Uncharacterized protein</fullName>
    </submittedName>
</protein>
<name>A0A1H7K2J2_STIAU</name>
<feature type="compositionally biased region" description="Low complexity" evidence="1">
    <location>
        <begin position="135"/>
        <end position="146"/>
    </location>
</feature>
<dbReference type="OrthoDB" id="5504738at2"/>
<reference evidence="3" key="1">
    <citation type="submission" date="2016-10" db="EMBL/GenBank/DDBJ databases">
        <authorList>
            <person name="Varghese N."/>
            <person name="Submissions S."/>
        </authorList>
    </citation>
    <scope>NUCLEOTIDE SEQUENCE [LARGE SCALE GENOMIC DNA]</scope>
    <source>
        <strain evidence="3">DSM 17044</strain>
    </source>
</reference>
<accession>A0A1H7K2J2</accession>
<evidence type="ECO:0000313" key="2">
    <source>
        <dbReference type="EMBL" id="SEK80992.1"/>
    </source>
</evidence>
<feature type="region of interest" description="Disordered" evidence="1">
    <location>
        <begin position="94"/>
        <end position="163"/>
    </location>
</feature>
<evidence type="ECO:0000313" key="3">
    <source>
        <dbReference type="Proteomes" id="UP000182719"/>
    </source>
</evidence>